<dbReference type="SUPFAM" id="SSF52540">
    <property type="entry name" value="P-loop containing nucleoside triphosphate hydrolases"/>
    <property type="match status" value="2"/>
</dbReference>
<dbReference type="Proteomes" id="UP000198960">
    <property type="component" value="Unassembled WGS sequence"/>
</dbReference>
<proteinExistence type="predicted"/>
<dbReference type="Gene3D" id="3.40.50.300">
    <property type="entry name" value="P-loop containing nucleotide triphosphate hydrolases"/>
    <property type="match status" value="2"/>
</dbReference>
<evidence type="ECO:0000259" key="3">
    <source>
        <dbReference type="PROSITE" id="PS50893"/>
    </source>
</evidence>
<reference evidence="5" key="1">
    <citation type="submission" date="2016-10" db="EMBL/GenBank/DDBJ databases">
        <authorList>
            <person name="Varghese N."/>
            <person name="Submissions S."/>
        </authorList>
    </citation>
    <scope>NUCLEOTIDE SEQUENCE [LARGE SCALE GENOMIC DNA]</scope>
    <source>
        <strain evidence="5">DSM 45413</strain>
    </source>
</reference>
<keyword evidence="2 4" id="KW-0067">ATP-binding</keyword>
<keyword evidence="5" id="KW-1185">Reference proteome</keyword>
<dbReference type="AlphaFoldDB" id="A0A1H8UEJ2"/>
<sequence length="542" mass="56702">MSHDRARTDGPAPALELRGISKRYGPVVACDAVDLTVQRGEVHGLLGENGAGKSTLMKVLLGLVHADAGEILRDGARVEVHTPLQAAELGLGMVHQHFSLIEPLTVWENVALGEPGRVDRNTICADVEAVGARYGLAVDPTATVERLSAGERQRVELIKALRRDPKVLVLDEPTSVLTIAESAALFEVLRTAVAAEGRGVILISHKLAEITAATDVVSVLRRGRLAFHCRTADTSAPELARQMVGRDVSLRAEGAALGLVVTDDPAKHLTPVLAGGLGAVPAEPPAPEASADVPGTAALALHGLCVAGPDGRTLLDHLDLEVATGEIVALYGVEGNGQATLGDLLSGLMAPDAGEVRVDGRPVSLDRPGALHHAGVGVIPEDRHRSGVVLDMSVADNLVMTDLRRFSGRLLMRRAQIRAQAEELVERFAIRTPSVDAPLRTLSGGNQQRVVLARELSANPVVLVAAQPTHGLDVGAIEDMYARLREAAASGVAVLLISTELEEVMALASRIAVISSGRITGVLDVADASPQRLGMLVGGEAA</sequence>
<name>A0A1H8UEJ2_9ACTN</name>
<dbReference type="InterPro" id="IPR050107">
    <property type="entry name" value="ABC_carbohydrate_import_ATPase"/>
</dbReference>
<dbReference type="GO" id="GO:0005524">
    <property type="term" value="F:ATP binding"/>
    <property type="evidence" value="ECO:0007669"/>
    <property type="project" value="UniProtKB-KW"/>
</dbReference>
<evidence type="ECO:0000256" key="2">
    <source>
        <dbReference type="ARBA" id="ARBA00022840"/>
    </source>
</evidence>
<evidence type="ECO:0000256" key="1">
    <source>
        <dbReference type="ARBA" id="ARBA00022741"/>
    </source>
</evidence>
<gene>
    <name evidence="4" type="ORF">SAMN05660991_02829</name>
</gene>
<dbReference type="InterPro" id="IPR017871">
    <property type="entry name" value="ABC_transporter-like_CS"/>
</dbReference>
<dbReference type="PROSITE" id="PS50893">
    <property type="entry name" value="ABC_TRANSPORTER_2"/>
    <property type="match status" value="2"/>
</dbReference>
<protein>
    <submittedName>
        <fullName evidence="4">Nucleoside ABC transporter ATP-binding protein</fullName>
    </submittedName>
</protein>
<dbReference type="PROSITE" id="PS00211">
    <property type="entry name" value="ABC_TRANSPORTER_1"/>
    <property type="match status" value="2"/>
</dbReference>
<evidence type="ECO:0000313" key="4">
    <source>
        <dbReference type="EMBL" id="SEP01516.1"/>
    </source>
</evidence>
<dbReference type="PANTHER" id="PTHR43790">
    <property type="entry name" value="CARBOHYDRATE TRANSPORT ATP-BINDING PROTEIN MG119-RELATED"/>
    <property type="match status" value="1"/>
</dbReference>
<feature type="domain" description="ABC transporter" evidence="3">
    <location>
        <begin position="299"/>
        <end position="541"/>
    </location>
</feature>
<dbReference type="PANTHER" id="PTHR43790:SF4">
    <property type="entry name" value="GUANOSINE IMPORT ATP-BINDING PROTEIN NUPO"/>
    <property type="match status" value="1"/>
</dbReference>
<dbReference type="EMBL" id="FOEE01000008">
    <property type="protein sequence ID" value="SEP01516.1"/>
    <property type="molecule type" value="Genomic_DNA"/>
</dbReference>
<dbReference type="InterPro" id="IPR003593">
    <property type="entry name" value="AAA+_ATPase"/>
</dbReference>
<dbReference type="SMART" id="SM00382">
    <property type="entry name" value="AAA"/>
    <property type="match status" value="1"/>
</dbReference>
<accession>A0A1H8UEJ2</accession>
<dbReference type="InterPro" id="IPR027417">
    <property type="entry name" value="P-loop_NTPase"/>
</dbReference>
<dbReference type="OrthoDB" id="7757085at2"/>
<dbReference type="CDD" id="cd03216">
    <property type="entry name" value="ABC_Carb_Monos_I"/>
    <property type="match status" value="1"/>
</dbReference>
<dbReference type="CDD" id="cd03215">
    <property type="entry name" value="ABC_Carb_Monos_II"/>
    <property type="match status" value="1"/>
</dbReference>
<evidence type="ECO:0000313" key="5">
    <source>
        <dbReference type="Proteomes" id="UP000198960"/>
    </source>
</evidence>
<dbReference type="Pfam" id="PF00005">
    <property type="entry name" value="ABC_tran"/>
    <property type="match status" value="2"/>
</dbReference>
<dbReference type="InterPro" id="IPR003439">
    <property type="entry name" value="ABC_transporter-like_ATP-bd"/>
</dbReference>
<dbReference type="GO" id="GO:0016887">
    <property type="term" value="F:ATP hydrolysis activity"/>
    <property type="evidence" value="ECO:0007669"/>
    <property type="project" value="InterPro"/>
</dbReference>
<dbReference type="RefSeq" id="WP_091944372.1">
    <property type="nucleotide sequence ID" value="NZ_FOEE01000008.1"/>
</dbReference>
<dbReference type="STRING" id="673521.SAMN05660991_02829"/>
<organism evidence="4 5">
    <name type="scientific">Trujillonella endophytica</name>
    <dbReference type="NCBI Taxonomy" id="673521"/>
    <lineage>
        <taxon>Bacteria</taxon>
        <taxon>Bacillati</taxon>
        <taxon>Actinomycetota</taxon>
        <taxon>Actinomycetes</taxon>
        <taxon>Geodermatophilales</taxon>
        <taxon>Geodermatophilaceae</taxon>
        <taxon>Trujillonella</taxon>
    </lineage>
</organism>
<keyword evidence="1" id="KW-0547">Nucleotide-binding</keyword>
<feature type="domain" description="ABC transporter" evidence="3">
    <location>
        <begin position="15"/>
        <end position="247"/>
    </location>
</feature>